<accession>A0A0G0LSK2</accession>
<dbReference type="SUPFAM" id="SSF141673">
    <property type="entry name" value="MOSC N-terminal domain-like"/>
    <property type="match status" value="1"/>
</dbReference>
<dbReference type="GO" id="GO:0003824">
    <property type="term" value="F:catalytic activity"/>
    <property type="evidence" value="ECO:0007669"/>
    <property type="project" value="InterPro"/>
</dbReference>
<comment type="caution">
    <text evidence="2">The sequence shown here is derived from an EMBL/GenBank/DDBJ whole genome shotgun (WGS) entry which is preliminary data.</text>
</comment>
<gene>
    <name evidence="2" type="ORF">UT19_C0005G0027</name>
</gene>
<feature type="domain" description="MOSC" evidence="1">
    <location>
        <begin position="125"/>
        <end position="281"/>
    </location>
</feature>
<reference evidence="2 3" key="1">
    <citation type="journal article" date="2015" name="Nature">
        <title>rRNA introns, odd ribosomes, and small enigmatic genomes across a large radiation of phyla.</title>
        <authorList>
            <person name="Brown C.T."/>
            <person name="Hug L.A."/>
            <person name="Thomas B.C."/>
            <person name="Sharon I."/>
            <person name="Castelle C.J."/>
            <person name="Singh A."/>
            <person name="Wilkins M.J."/>
            <person name="Williams K.H."/>
            <person name="Banfield J.F."/>
        </authorList>
    </citation>
    <scope>NUCLEOTIDE SEQUENCE [LARGE SCALE GENOMIC DNA]</scope>
</reference>
<dbReference type="InterPro" id="IPR005302">
    <property type="entry name" value="MoCF_Sase_C"/>
</dbReference>
<evidence type="ECO:0000313" key="2">
    <source>
        <dbReference type="EMBL" id="KKQ94012.1"/>
    </source>
</evidence>
<dbReference type="Pfam" id="PF03476">
    <property type="entry name" value="MOSC_N"/>
    <property type="match status" value="1"/>
</dbReference>
<evidence type="ECO:0000259" key="1">
    <source>
        <dbReference type="PROSITE" id="PS51340"/>
    </source>
</evidence>
<dbReference type="AlphaFoldDB" id="A0A0G0LSK2"/>
<evidence type="ECO:0000313" key="3">
    <source>
        <dbReference type="Proteomes" id="UP000034932"/>
    </source>
</evidence>
<dbReference type="Proteomes" id="UP000034932">
    <property type="component" value="Unassembled WGS sequence"/>
</dbReference>
<proteinExistence type="predicted"/>
<dbReference type="GO" id="GO:0030151">
    <property type="term" value="F:molybdenum ion binding"/>
    <property type="evidence" value="ECO:0007669"/>
    <property type="project" value="InterPro"/>
</dbReference>
<protein>
    <recommendedName>
        <fullName evidence="1">MOSC domain-containing protein</fullName>
    </recommendedName>
</protein>
<dbReference type="SUPFAM" id="SSF50800">
    <property type="entry name" value="PK beta-barrel domain-like"/>
    <property type="match status" value="1"/>
</dbReference>
<dbReference type="PROSITE" id="PS51340">
    <property type="entry name" value="MOSC"/>
    <property type="match status" value="1"/>
</dbReference>
<dbReference type="STRING" id="1618573.UT19_C0005G0027"/>
<name>A0A0G0LSK2_9BACT</name>
<dbReference type="InterPro" id="IPR005303">
    <property type="entry name" value="MOCOS_middle"/>
</dbReference>
<dbReference type="InterPro" id="IPR011037">
    <property type="entry name" value="Pyrv_Knase-like_insert_dom_sf"/>
</dbReference>
<dbReference type="Pfam" id="PF03473">
    <property type="entry name" value="MOSC"/>
    <property type="match status" value="1"/>
</dbReference>
<dbReference type="PANTHER" id="PTHR14237">
    <property type="entry name" value="MOLYBDOPTERIN COFACTOR SULFURASE MOSC"/>
    <property type="match status" value="1"/>
</dbReference>
<sequence length="291" mass="32812">MSRVEISSLTEGPIKSCARVEVEKFEVGEMGPRWSRRWMVVGSDGKFMLSDKYPKMVFIEPRVSETDNVMVLKGRGYGWQIDVPINDEGSRRIVVMFTDSMRYEAVDDGFEAAQWLSGYLNVDGCRLVHMPADYVRKDSLGLARFGFADSWSMSLGSDASLDELNKKILENGRNSVPKERFGHDMWIAGIDPFAEDAWGKIKINGQVVAVVKPIERCSRTLVRREAETVDELLNKDKEPLATLATFRKEVQSGKTIFGQKLAPKWTGVPQEIHVGDEVEVLVYKSSPNLIE</sequence>
<organism evidence="2 3">
    <name type="scientific">Candidatus Woesebacteria bacterium GW2011_GWB1_39_10b</name>
    <dbReference type="NCBI Taxonomy" id="1618573"/>
    <lineage>
        <taxon>Bacteria</taxon>
        <taxon>Candidatus Woeseibacteriota</taxon>
    </lineage>
</organism>
<dbReference type="GO" id="GO:0030170">
    <property type="term" value="F:pyridoxal phosphate binding"/>
    <property type="evidence" value="ECO:0007669"/>
    <property type="project" value="InterPro"/>
</dbReference>
<dbReference type="PANTHER" id="PTHR14237:SF19">
    <property type="entry name" value="MITOCHONDRIAL AMIDOXIME REDUCING COMPONENT 1"/>
    <property type="match status" value="1"/>
</dbReference>
<dbReference type="EMBL" id="LBVW01000005">
    <property type="protein sequence ID" value="KKQ94012.1"/>
    <property type="molecule type" value="Genomic_DNA"/>
</dbReference>